<evidence type="ECO:0000259" key="6">
    <source>
        <dbReference type="Pfam" id="PF05175"/>
    </source>
</evidence>
<organism evidence="7 8">
    <name type="scientific">Pseudohalocynthiibacter aestuariivivens</name>
    <dbReference type="NCBI Taxonomy" id="1591409"/>
    <lineage>
        <taxon>Bacteria</taxon>
        <taxon>Pseudomonadati</taxon>
        <taxon>Pseudomonadota</taxon>
        <taxon>Alphaproteobacteria</taxon>
        <taxon>Rhodobacterales</taxon>
        <taxon>Paracoccaceae</taxon>
        <taxon>Pseudohalocynthiibacter</taxon>
    </lineage>
</organism>
<evidence type="ECO:0000256" key="2">
    <source>
        <dbReference type="ARBA" id="ARBA00022552"/>
    </source>
</evidence>
<evidence type="ECO:0000256" key="4">
    <source>
        <dbReference type="ARBA" id="ARBA00022679"/>
    </source>
</evidence>
<reference evidence="7 8" key="1">
    <citation type="submission" date="2024-09" db="EMBL/GenBank/DDBJ databases">
        <authorList>
            <person name="Sun Q."/>
            <person name="Mori K."/>
        </authorList>
    </citation>
    <scope>NUCLEOTIDE SEQUENCE [LARGE SCALE GENOMIC DNA]</scope>
    <source>
        <strain evidence="7 8">CECT 8726</strain>
    </source>
</reference>
<evidence type="ECO:0000256" key="3">
    <source>
        <dbReference type="ARBA" id="ARBA00022603"/>
    </source>
</evidence>
<proteinExistence type="predicted"/>
<sequence>MKQSRISIALETGAFLLPAESRIAVFSPLAEDDFSALPITRVDIIQGFKPDHDAWASRGYATFAEARNDYGLSIIMLPRAKAEARAMIAEAARLTPNGLIVVDGQKTDGIDSMFKECRKRTTVSPAISKAHGKLFFFNSSDCFDGWIAGETIGPDGYTTAPGVFSADKIDRGSQALIATLPQKLGRRVADLGAGWGYLSANILGRDGVEEIHLIEAEYAAINCARINVTDPRAHFHWADATRFKPDVPFDTIITNPPFHTSRAANPALGRAFIAAAVRMLSPAGQLWLVANRHLPYENTLSDVFQRVEEIGGDKSFKVLKASHAKRGSRASG</sequence>
<keyword evidence="3 7" id="KW-0489">Methyltransferase</keyword>
<dbReference type="EMBL" id="JBHMEA010000048">
    <property type="protein sequence ID" value="MFB9233097.1"/>
    <property type="molecule type" value="Genomic_DNA"/>
</dbReference>
<accession>A0ABV5JKU3</accession>
<dbReference type="EC" id="2.1.1.174" evidence="7"/>
<dbReference type="SUPFAM" id="SSF53335">
    <property type="entry name" value="S-adenosyl-L-methionine-dependent methyltransferases"/>
    <property type="match status" value="1"/>
</dbReference>
<dbReference type="GO" id="GO:0052916">
    <property type="term" value="F:23S rRNA (guanine(1835)-N(2))-methyltransferase activity"/>
    <property type="evidence" value="ECO:0007669"/>
    <property type="project" value="UniProtKB-EC"/>
</dbReference>
<keyword evidence="5" id="KW-0949">S-adenosyl-L-methionine</keyword>
<dbReference type="PANTHER" id="PTHR47816:SF4">
    <property type="entry name" value="RIBOSOMAL RNA SMALL SUBUNIT METHYLTRANSFERASE C"/>
    <property type="match status" value="1"/>
</dbReference>
<keyword evidence="2" id="KW-0698">rRNA processing</keyword>
<gene>
    <name evidence="7" type="ORF">ACFFUT_15000</name>
</gene>
<dbReference type="RefSeq" id="WP_213889236.1">
    <property type="nucleotide sequence ID" value="NZ_JAGFNU010000006.1"/>
</dbReference>
<keyword evidence="8" id="KW-1185">Reference proteome</keyword>
<comment type="caution">
    <text evidence="7">The sequence shown here is derived from an EMBL/GenBank/DDBJ whole genome shotgun (WGS) entry which is preliminary data.</text>
</comment>
<dbReference type="InterPro" id="IPR046977">
    <property type="entry name" value="RsmC/RlmG"/>
</dbReference>
<dbReference type="CDD" id="cd02440">
    <property type="entry name" value="AdoMet_MTases"/>
    <property type="match status" value="1"/>
</dbReference>
<dbReference type="Gene3D" id="3.40.50.150">
    <property type="entry name" value="Vaccinia Virus protein VP39"/>
    <property type="match status" value="2"/>
</dbReference>
<evidence type="ECO:0000256" key="5">
    <source>
        <dbReference type="ARBA" id="ARBA00022691"/>
    </source>
</evidence>
<name>A0ABV5JKU3_9RHOB</name>
<dbReference type="Pfam" id="PF05175">
    <property type="entry name" value="MTS"/>
    <property type="match status" value="1"/>
</dbReference>
<keyword evidence="1" id="KW-0963">Cytoplasm</keyword>
<dbReference type="GO" id="GO:0052914">
    <property type="term" value="F:16S rRNA (guanine(1207)-N(2))-methyltransferase activity"/>
    <property type="evidence" value="ECO:0007669"/>
    <property type="project" value="UniProtKB-EC"/>
</dbReference>
<dbReference type="EC" id="2.1.1.172" evidence="7"/>
<evidence type="ECO:0000313" key="8">
    <source>
        <dbReference type="Proteomes" id="UP001589683"/>
    </source>
</evidence>
<evidence type="ECO:0000256" key="1">
    <source>
        <dbReference type="ARBA" id="ARBA00022490"/>
    </source>
</evidence>
<dbReference type="InterPro" id="IPR002052">
    <property type="entry name" value="DNA_methylase_N6_adenine_CS"/>
</dbReference>
<dbReference type="PROSITE" id="PS00092">
    <property type="entry name" value="N6_MTASE"/>
    <property type="match status" value="1"/>
</dbReference>
<dbReference type="Proteomes" id="UP001589683">
    <property type="component" value="Unassembled WGS sequence"/>
</dbReference>
<dbReference type="InterPro" id="IPR029063">
    <property type="entry name" value="SAM-dependent_MTases_sf"/>
</dbReference>
<dbReference type="PANTHER" id="PTHR47816">
    <property type="entry name" value="RIBOSOMAL RNA SMALL SUBUNIT METHYLTRANSFERASE C"/>
    <property type="match status" value="1"/>
</dbReference>
<keyword evidence="4 7" id="KW-0808">Transferase</keyword>
<protein>
    <submittedName>
        <fullName evidence="7">Class I SAM-dependent methyltransferase</fullName>
        <ecNumber evidence="7">2.1.1.172</ecNumber>
        <ecNumber evidence="7">2.1.1.174</ecNumber>
    </submittedName>
</protein>
<dbReference type="InterPro" id="IPR007848">
    <property type="entry name" value="Small_mtfrase_dom"/>
</dbReference>
<feature type="domain" description="Methyltransferase small" evidence="6">
    <location>
        <begin position="158"/>
        <end position="320"/>
    </location>
</feature>
<evidence type="ECO:0000313" key="7">
    <source>
        <dbReference type="EMBL" id="MFB9233097.1"/>
    </source>
</evidence>